<evidence type="ECO:0008006" key="2">
    <source>
        <dbReference type="Google" id="ProtNLM"/>
    </source>
</evidence>
<dbReference type="AlphaFoldDB" id="A0A6C0E7I2"/>
<sequence>MLYCYACNFKTNSKFNFDRHNQTKKHEEKIKTTNALTINKKNICPGCGKYFNSTGGNYYNHLRKCHIDLSQHQEINNLKSETKIKELEHQLELERMKSSFQQVLNNKELNYLSQKHELELELVSNKNTQHTQHTSNSNNFNQQINITGDNQFITNKKDILNVHFNKVIDIDTFTNNYKNGYGLTFDESRILLENCKMSGIKSCAPNLTCFLKRSYVRQYKDIYGTEPEPNEIVLPFILNDSGLRRHYEKTNEGWNSTTSMDNIHKFIVISNDLVFNAHKQYIPISAYEKITVSNSLLRLNNYESLIANSKKELTMQ</sequence>
<name>A0A6C0E7I2_9ZZZZ</name>
<protein>
    <recommendedName>
        <fullName evidence="2">C2H2-type domain-containing protein</fullName>
    </recommendedName>
</protein>
<dbReference type="EMBL" id="MN739753">
    <property type="protein sequence ID" value="QHT25024.1"/>
    <property type="molecule type" value="Genomic_DNA"/>
</dbReference>
<accession>A0A6C0E7I2</accession>
<proteinExistence type="predicted"/>
<reference evidence="1" key="1">
    <citation type="journal article" date="2020" name="Nature">
        <title>Giant virus diversity and host interactions through global metagenomics.</title>
        <authorList>
            <person name="Schulz F."/>
            <person name="Roux S."/>
            <person name="Paez-Espino D."/>
            <person name="Jungbluth S."/>
            <person name="Walsh D.A."/>
            <person name="Denef V.J."/>
            <person name="McMahon K.D."/>
            <person name="Konstantinidis K.T."/>
            <person name="Eloe-Fadrosh E.A."/>
            <person name="Kyrpides N.C."/>
            <person name="Woyke T."/>
        </authorList>
    </citation>
    <scope>NUCLEOTIDE SEQUENCE</scope>
    <source>
        <strain evidence="1">GVMAG-M-3300023179-150</strain>
    </source>
</reference>
<organism evidence="1">
    <name type="scientific">viral metagenome</name>
    <dbReference type="NCBI Taxonomy" id="1070528"/>
    <lineage>
        <taxon>unclassified sequences</taxon>
        <taxon>metagenomes</taxon>
        <taxon>organismal metagenomes</taxon>
    </lineage>
</organism>
<evidence type="ECO:0000313" key="1">
    <source>
        <dbReference type="EMBL" id="QHT25024.1"/>
    </source>
</evidence>